<evidence type="ECO:0000256" key="7">
    <source>
        <dbReference type="ARBA" id="ARBA00037368"/>
    </source>
</evidence>
<evidence type="ECO:0000256" key="5">
    <source>
        <dbReference type="ARBA" id="ARBA00022777"/>
    </source>
</evidence>
<dbReference type="InterPro" id="IPR002575">
    <property type="entry name" value="Aminoglycoside_PTrfase"/>
</dbReference>
<dbReference type="GO" id="GO:0005737">
    <property type="term" value="C:cytoplasm"/>
    <property type="evidence" value="ECO:0007669"/>
    <property type="project" value="UniProtKB-SubCell"/>
</dbReference>
<comment type="catalytic activity">
    <reaction evidence="6">
        <text>(5R)-5-hydroxy-L-lysine + GTP = (5R)-5-phosphooxy-L-lysine + GDP + H(+)</text>
        <dbReference type="Rhea" id="RHEA:19049"/>
        <dbReference type="ChEBI" id="CHEBI:15378"/>
        <dbReference type="ChEBI" id="CHEBI:37565"/>
        <dbReference type="ChEBI" id="CHEBI:57882"/>
        <dbReference type="ChEBI" id="CHEBI:58189"/>
        <dbReference type="ChEBI" id="CHEBI:58357"/>
        <dbReference type="EC" id="2.7.1.81"/>
    </reaction>
</comment>
<name>A0A7S0GWP2_MICPS</name>
<evidence type="ECO:0000256" key="8">
    <source>
        <dbReference type="ARBA" id="ARBA00038873"/>
    </source>
</evidence>
<evidence type="ECO:0000256" key="1">
    <source>
        <dbReference type="ARBA" id="ARBA00004496"/>
    </source>
</evidence>
<evidence type="ECO:0000256" key="4">
    <source>
        <dbReference type="ARBA" id="ARBA00022679"/>
    </source>
</evidence>
<dbReference type="GO" id="GO:0047992">
    <property type="term" value="F:hydroxylysine kinase activity"/>
    <property type="evidence" value="ECO:0007669"/>
    <property type="project" value="UniProtKB-EC"/>
</dbReference>
<evidence type="ECO:0000256" key="9">
    <source>
        <dbReference type="ARBA" id="ARBA00040505"/>
    </source>
</evidence>
<dbReference type="Pfam" id="PF01636">
    <property type="entry name" value="APH"/>
    <property type="match status" value="1"/>
</dbReference>
<keyword evidence="4" id="KW-0808">Transferase</keyword>
<comment type="similarity">
    <text evidence="2">Belongs to the aminoglycoside phosphotransferase family.</text>
</comment>
<dbReference type="SUPFAM" id="SSF56112">
    <property type="entry name" value="Protein kinase-like (PK-like)"/>
    <property type="match status" value="1"/>
</dbReference>
<proteinExistence type="inferred from homology"/>
<evidence type="ECO:0000256" key="3">
    <source>
        <dbReference type="ARBA" id="ARBA00022490"/>
    </source>
</evidence>
<comment type="subcellular location">
    <subcellularLocation>
        <location evidence="1">Cytoplasm</location>
    </subcellularLocation>
</comment>
<dbReference type="AlphaFoldDB" id="A0A7S0GWP2"/>
<evidence type="ECO:0000259" key="10">
    <source>
        <dbReference type="Pfam" id="PF01636"/>
    </source>
</evidence>
<keyword evidence="5" id="KW-0418">Kinase</keyword>
<dbReference type="PANTHER" id="PTHR21064:SF1">
    <property type="entry name" value="HYDROXYLYSINE KINASE"/>
    <property type="match status" value="1"/>
</dbReference>
<keyword evidence="3" id="KW-0963">Cytoplasm</keyword>
<evidence type="ECO:0000313" key="11">
    <source>
        <dbReference type="EMBL" id="CAD8445601.1"/>
    </source>
</evidence>
<organism evidence="11">
    <name type="scientific">Micromonas pusilla</name>
    <name type="common">Picoplanktonic green alga</name>
    <name type="synonym">Chromulina pusilla</name>
    <dbReference type="NCBI Taxonomy" id="38833"/>
    <lineage>
        <taxon>Eukaryota</taxon>
        <taxon>Viridiplantae</taxon>
        <taxon>Chlorophyta</taxon>
        <taxon>Mamiellophyceae</taxon>
        <taxon>Mamiellales</taxon>
        <taxon>Mamiellaceae</taxon>
        <taxon>Micromonas</taxon>
    </lineage>
</organism>
<sequence>MSADDEARRKLEKPRCDAAAVVAFVNANWTLPGGAIDASSASELNSYDDRNFYARTEDGTHAYTLKVHNGVESARPGLLSAQTAMMRHLQKHNVPAPVPMRTNASLNFIGSINEKNKSPVRDDVAYLELTSGGSNGGRARLHAVRVLSWLPGEIAERSKRVKHTPEFLRDVGAFLGTMAKALTSFSHPGAERDHLWDNKNVKRVRSPFVDAIKDSEHKRIALDVLNAFDTIVVPHAGALRSGIAHGDANDQNVLVTVIHPSVADEFFAPGQKPVAPKATPCGILDFGDIVHTWRVNEIAVAAAYFALGAEDPVANVAELVTGFERNFPLTQTERRVLPTLVMCRLVCSVSLGAYSASLDPANEAYLLLTQKPGWAALRRMRDVGDETFRDVLEASREADARGEPVGGTTRWIETR</sequence>
<dbReference type="PANTHER" id="PTHR21064">
    <property type="entry name" value="AMINOGLYCOSIDE PHOSPHOTRANSFERASE DOMAIN-CONTAINING PROTEIN-RELATED"/>
    <property type="match status" value="1"/>
</dbReference>
<evidence type="ECO:0000256" key="6">
    <source>
        <dbReference type="ARBA" id="ARBA00036820"/>
    </source>
</evidence>
<reference evidence="11" key="1">
    <citation type="submission" date="2021-01" db="EMBL/GenBank/DDBJ databases">
        <authorList>
            <person name="Corre E."/>
            <person name="Pelletier E."/>
            <person name="Niang G."/>
            <person name="Scheremetjew M."/>
            <person name="Finn R."/>
            <person name="Kale V."/>
            <person name="Holt S."/>
            <person name="Cochrane G."/>
            <person name="Meng A."/>
            <person name="Brown T."/>
            <person name="Cohen L."/>
        </authorList>
    </citation>
    <scope>NUCLEOTIDE SEQUENCE</scope>
    <source>
        <strain evidence="11">CCAC1681</strain>
    </source>
</reference>
<dbReference type="EC" id="2.7.1.81" evidence="8"/>
<evidence type="ECO:0000256" key="2">
    <source>
        <dbReference type="ARBA" id="ARBA00006219"/>
    </source>
</evidence>
<feature type="domain" description="Aminoglycoside phosphotransferase" evidence="10">
    <location>
        <begin position="44"/>
        <end position="256"/>
    </location>
</feature>
<comment type="function">
    <text evidence="7">Catalyzes the GTP-dependent phosphorylation of 5-hydroxy-L-lysine.</text>
</comment>
<gene>
    <name evidence="11" type="ORF">MSP1401_LOCUS9076</name>
</gene>
<protein>
    <recommendedName>
        <fullName evidence="9">Hydroxylysine kinase</fullName>
        <ecNumber evidence="8">2.7.1.81</ecNumber>
    </recommendedName>
</protein>
<dbReference type="InterPro" id="IPR050249">
    <property type="entry name" value="Pseudomonas-type_ThrB"/>
</dbReference>
<dbReference type="InterPro" id="IPR011009">
    <property type="entry name" value="Kinase-like_dom_sf"/>
</dbReference>
<dbReference type="Gene3D" id="3.90.1200.10">
    <property type="match status" value="1"/>
</dbReference>
<dbReference type="EMBL" id="HBEN01010957">
    <property type="protein sequence ID" value="CAD8445601.1"/>
    <property type="molecule type" value="Transcribed_RNA"/>
</dbReference>
<accession>A0A7S0GWP2</accession>